<evidence type="ECO:0000256" key="2">
    <source>
        <dbReference type="ARBA" id="ARBA00010186"/>
    </source>
</evidence>
<dbReference type="PANTHER" id="PTHR11225">
    <property type="entry name" value="NUCLEAR PORE COMPLEX PROTEIN NUP93 NUCLEOPORIN NUP93 DEAD EYE PROTEIN"/>
    <property type="match status" value="1"/>
</dbReference>
<dbReference type="STRING" id="4577.A0A1D6P217"/>
<evidence type="ECO:0000256" key="3">
    <source>
        <dbReference type="ARBA" id="ARBA00023242"/>
    </source>
</evidence>
<dbReference type="GO" id="GO:0015031">
    <property type="term" value="P:protein transport"/>
    <property type="evidence" value="ECO:0007669"/>
    <property type="project" value="UniProtKB-KW"/>
</dbReference>
<dbReference type="GO" id="GO:0005643">
    <property type="term" value="C:nuclear pore"/>
    <property type="evidence" value="ECO:0007669"/>
    <property type="project" value="UniProtKB-SubCell"/>
</dbReference>
<sequence>MELLMEILLWDGGIQLLLGPSGMGEGELKKYMMDWRSRQQFLLEAAHRCQEAGLYDKDVEIHKRVGAFAMALQTINKCLSDAVSAMAWSMLDGESRAAALIHSGNEILETTRNSSEASIQEKDLISKQQTVLRQLEAHPLLQKQYASYLP</sequence>
<keyword evidence="4" id="KW-0472">Membrane</keyword>
<organism evidence="5">
    <name type="scientific">Zea mays</name>
    <name type="common">Maize</name>
    <dbReference type="NCBI Taxonomy" id="4577"/>
    <lineage>
        <taxon>Eukaryota</taxon>
        <taxon>Viridiplantae</taxon>
        <taxon>Streptophyta</taxon>
        <taxon>Embryophyta</taxon>
        <taxon>Tracheophyta</taxon>
        <taxon>Spermatophyta</taxon>
        <taxon>Magnoliopsida</taxon>
        <taxon>Liliopsida</taxon>
        <taxon>Poales</taxon>
        <taxon>Poaceae</taxon>
        <taxon>PACMAD clade</taxon>
        <taxon>Panicoideae</taxon>
        <taxon>Andropogonodae</taxon>
        <taxon>Andropogoneae</taxon>
        <taxon>Tripsacinae</taxon>
        <taxon>Zea</taxon>
    </lineage>
</organism>
<gene>
    <name evidence="5" type="ORF">ZEAMMB73_Zm00001d046306</name>
</gene>
<dbReference type="PANTHER" id="PTHR11225:SF4">
    <property type="entry name" value="NUCLEAR PORE COMPLEX PROTEIN NUP93"/>
    <property type="match status" value="1"/>
</dbReference>
<protein>
    <recommendedName>
        <fullName evidence="4">Nuclear pore protein</fullName>
    </recommendedName>
</protein>
<keyword evidence="4" id="KW-0653">Protein transport</keyword>
<keyword evidence="4" id="KW-0906">Nuclear pore complex</keyword>
<keyword evidence="4" id="KW-0811">Translocation</keyword>
<dbReference type="ExpressionAtlas" id="A0A1D6P217">
    <property type="expression patterns" value="baseline and differential"/>
</dbReference>
<dbReference type="InParanoid" id="A0A1D6P217"/>
<evidence type="ECO:0000256" key="1">
    <source>
        <dbReference type="ARBA" id="ARBA00004259"/>
    </source>
</evidence>
<dbReference type="Pfam" id="PF04097">
    <property type="entry name" value="Nic96"/>
    <property type="match status" value="1"/>
</dbReference>
<dbReference type="AlphaFoldDB" id="A0A1D6P217"/>
<proteinExistence type="inferred from homology"/>
<dbReference type="GO" id="GO:0017056">
    <property type="term" value="F:structural constituent of nuclear pore"/>
    <property type="evidence" value="ECO:0007669"/>
    <property type="project" value="InterPro"/>
</dbReference>
<dbReference type="GO" id="GO:0051028">
    <property type="term" value="P:mRNA transport"/>
    <property type="evidence" value="ECO:0007669"/>
    <property type="project" value="UniProtKB-KW"/>
</dbReference>
<comment type="subcellular location">
    <subcellularLocation>
        <location evidence="1">Nucleus envelope</location>
    </subcellularLocation>
    <subcellularLocation>
        <location evidence="4">Nucleus</location>
        <location evidence="4">Nuclear pore complex</location>
    </subcellularLocation>
</comment>
<comment type="similarity">
    <text evidence="2 4">Belongs to the nucleoporin interacting component (NIC) family.</text>
</comment>
<evidence type="ECO:0000256" key="4">
    <source>
        <dbReference type="RuleBase" id="RU364035"/>
    </source>
</evidence>
<dbReference type="SMR" id="A0A1D6P217"/>
<dbReference type="InterPro" id="IPR007231">
    <property type="entry name" value="Nucleoporin_int_Nup93/Nic96"/>
</dbReference>
<accession>A0A1D6P217</accession>
<reference evidence="5" key="1">
    <citation type="submission" date="2015-12" db="EMBL/GenBank/DDBJ databases">
        <title>Update maize B73 reference genome by single molecule sequencing technologies.</title>
        <authorList>
            <consortium name="Maize Genome Sequencing Project"/>
            <person name="Ware D."/>
        </authorList>
    </citation>
    <scope>NUCLEOTIDE SEQUENCE</scope>
    <source>
        <tissue evidence="5">Seedling</tissue>
    </source>
</reference>
<keyword evidence="4" id="KW-0813">Transport</keyword>
<dbReference type="EMBL" id="CM000785">
    <property type="protein sequence ID" value="AQL04058.1"/>
    <property type="molecule type" value="Genomic_DNA"/>
</dbReference>
<keyword evidence="4" id="KW-0509">mRNA transport</keyword>
<evidence type="ECO:0000313" key="5">
    <source>
        <dbReference type="EMBL" id="AQL04058.1"/>
    </source>
</evidence>
<keyword evidence="3 4" id="KW-0539">Nucleus</keyword>
<name>A0A1D6P217_MAIZE</name>